<dbReference type="GO" id="GO:0004022">
    <property type="term" value="F:alcohol dehydrogenase (NAD+) activity"/>
    <property type="evidence" value="ECO:0007669"/>
    <property type="project" value="TreeGrafter"/>
</dbReference>
<dbReference type="PANTHER" id="PTHR11496">
    <property type="entry name" value="ALCOHOL DEHYDROGENASE"/>
    <property type="match status" value="1"/>
</dbReference>
<evidence type="ECO:0000256" key="2">
    <source>
        <dbReference type="ARBA" id="ARBA00023002"/>
    </source>
</evidence>
<dbReference type="PROSITE" id="PS00913">
    <property type="entry name" value="ADH_IRON_1"/>
    <property type="match status" value="1"/>
</dbReference>
<dbReference type="RefSeq" id="WP_131923379.1">
    <property type="nucleotide sequence ID" value="NZ_SMAG01000001.1"/>
</dbReference>
<dbReference type="PROSITE" id="PS00060">
    <property type="entry name" value="ADH_IRON_2"/>
    <property type="match status" value="1"/>
</dbReference>
<dbReference type="InterPro" id="IPR056798">
    <property type="entry name" value="ADH_Fe_C"/>
</dbReference>
<evidence type="ECO:0000313" key="6">
    <source>
        <dbReference type="EMBL" id="TCS97017.1"/>
    </source>
</evidence>
<reference evidence="6 7" key="1">
    <citation type="submission" date="2019-03" db="EMBL/GenBank/DDBJ databases">
        <title>Genomic Encyclopedia of Type Strains, Phase IV (KMG-IV): sequencing the most valuable type-strain genomes for metagenomic binning, comparative biology and taxonomic classification.</title>
        <authorList>
            <person name="Goeker M."/>
        </authorList>
    </citation>
    <scope>NUCLEOTIDE SEQUENCE [LARGE SCALE GENOMIC DNA]</scope>
    <source>
        <strain evidence="6 7">DSM 45707</strain>
    </source>
</reference>
<feature type="domain" description="Fe-containing alcohol dehydrogenase-like C-terminal" evidence="5">
    <location>
        <begin position="189"/>
        <end position="384"/>
    </location>
</feature>
<keyword evidence="7" id="KW-1185">Reference proteome</keyword>
<evidence type="ECO:0000259" key="5">
    <source>
        <dbReference type="Pfam" id="PF25137"/>
    </source>
</evidence>
<dbReference type="CDD" id="cd08188">
    <property type="entry name" value="PDDH"/>
    <property type="match status" value="1"/>
</dbReference>
<feature type="domain" description="Alcohol dehydrogenase iron-type/glycerol dehydrogenase GldA" evidence="4">
    <location>
        <begin position="7"/>
        <end position="178"/>
    </location>
</feature>
<gene>
    <name evidence="6" type="ORF">EDD58_101664</name>
</gene>
<dbReference type="FunFam" id="1.20.1090.10:FF:000001">
    <property type="entry name" value="Aldehyde-alcohol dehydrogenase"/>
    <property type="match status" value="1"/>
</dbReference>
<dbReference type="Gene3D" id="3.40.50.1970">
    <property type="match status" value="1"/>
</dbReference>
<sequence length="384" mass="41169">MYDFFMPNVNFFGRGAVKVTGERCKILGGKKALIVTDGFLRSLPGGPVEKVTESLDEAGISYAFYDEVEPNPKDTNVRDGLKVFQDENCDLIVTVGGGSSHDCGKGIGIAATHEGDLYENYAGIETLSNPLPPIVCVNTTAGTASEVTRHCVITNTEKKVKFVIVSWRNTPLVSINDPELMVGKPAGLTAATGMDALTHAIESYVSLGANPVTDSMAIQAIKLISTNLRQAVAYGKNIEARENMAHASLLAGMAFNNAGLGYVHAMAHQLGGLYDIPHGVANAVLLPHVEEFNIISNPKKFADIAEFMGENIEGLSVREAADKAIAAIRKLSEDVNIPSSLRDLGVKEEDFEKMAKLSLEDGNAISNPIQGKEQDIINIFKAAY</sequence>
<evidence type="ECO:0000256" key="3">
    <source>
        <dbReference type="ARBA" id="ARBA00023027"/>
    </source>
</evidence>
<dbReference type="Pfam" id="PF25137">
    <property type="entry name" value="ADH_Fe_C"/>
    <property type="match status" value="1"/>
</dbReference>
<name>A0A4V2UVT5_9BACL</name>
<evidence type="ECO:0000259" key="4">
    <source>
        <dbReference type="Pfam" id="PF00465"/>
    </source>
</evidence>
<organism evidence="6 7">
    <name type="scientific">Hazenella coriacea</name>
    <dbReference type="NCBI Taxonomy" id="1179467"/>
    <lineage>
        <taxon>Bacteria</taxon>
        <taxon>Bacillati</taxon>
        <taxon>Bacillota</taxon>
        <taxon>Bacilli</taxon>
        <taxon>Bacillales</taxon>
        <taxon>Thermoactinomycetaceae</taxon>
        <taxon>Hazenella</taxon>
    </lineage>
</organism>
<comment type="caution">
    <text evidence="6">The sequence shown here is derived from an EMBL/GenBank/DDBJ whole genome shotgun (WGS) entry which is preliminary data.</text>
</comment>
<protein>
    <submittedName>
        <fullName evidence="6">1,3-propanediol dehydrogenase</fullName>
    </submittedName>
</protein>
<dbReference type="FunFam" id="3.40.50.1970:FF:000003">
    <property type="entry name" value="Alcohol dehydrogenase, iron-containing"/>
    <property type="match status" value="1"/>
</dbReference>
<dbReference type="GO" id="GO:0046872">
    <property type="term" value="F:metal ion binding"/>
    <property type="evidence" value="ECO:0007669"/>
    <property type="project" value="InterPro"/>
</dbReference>
<evidence type="ECO:0000313" key="7">
    <source>
        <dbReference type="Proteomes" id="UP000294937"/>
    </source>
</evidence>
<dbReference type="InterPro" id="IPR018211">
    <property type="entry name" value="ADH_Fe_CS"/>
</dbReference>
<dbReference type="Pfam" id="PF00465">
    <property type="entry name" value="Fe-ADH"/>
    <property type="match status" value="1"/>
</dbReference>
<keyword evidence="2" id="KW-0560">Oxidoreductase</keyword>
<comment type="similarity">
    <text evidence="1">Belongs to the iron-containing alcohol dehydrogenase family.</text>
</comment>
<dbReference type="EMBL" id="SMAG01000001">
    <property type="protein sequence ID" value="TCS97017.1"/>
    <property type="molecule type" value="Genomic_DNA"/>
</dbReference>
<accession>A0A4V2UVT5</accession>
<dbReference type="OrthoDB" id="9815791at2"/>
<evidence type="ECO:0000256" key="1">
    <source>
        <dbReference type="ARBA" id="ARBA00007358"/>
    </source>
</evidence>
<dbReference type="Gene3D" id="1.20.1090.10">
    <property type="entry name" value="Dehydroquinate synthase-like - alpha domain"/>
    <property type="match status" value="1"/>
</dbReference>
<dbReference type="InterPro" id="IPR039697">
    <property type="entry name" value="Alcohol_dehydrogenase_Fe"/>
</dbReference>
<dbReference type="InterPro" id="IPR001670">
    <property type="entry name" value="ADH_Fe/GldA"/>
</dbReference>
<dbReference type="SUPFAM" id="SSF56796">
    <property type="entry name" value="Dehydroquinate synthase-like"/>
    <property type="match status" value="1"/>
</dbReference>
<proteinExistence type="inferred from homology"/>
<dbReference type="AlphaFoldDB" id="A0A4V2UVT5"/>
<dbReference type="PANTHER" id="PTHR11496:SF102">
    <property type="entry name" value="ALCOHOL DEHYDROGENASE 4"/>
    <property type="match status" value="1"/>
</dbReference>
<dbReference type="Proteomes" id="UP000294937">
    <property type="component" value="Unassembled WGS sequence"/>
</dbReference>
<keyword evidence="3" id="KW-0520">NAD</keyword>